<accession>W2SCB3</accession>
<sequence length="159" mass="17675">MVYAKRRPAMPRNSNFKPRPDSDEDGQSKICGKDSTRSSTDSTELSNLPDASKKAVDQNNHTAAMPINDTFLKKGHGSGHNCPSKDSATTHPFCHRCYKKQHGGHCPSCNFVVSWKYGCGNHGWKGYELNATPQEILIGPEWDSENLEARFVERALPRG</sequence>
<dbReference type="Proteomes" id="UP000030752">
    <property type="component" value="Unassembled WGS sequence"/>
</dbReference>
<evidence type="ECO:0000313" key="3">
    <source>
        <dbReference type="Proteomes" id="UP000030752"/>
    </source>
</evidence>
<dbReference type="InParanoid" id="W2SCB3"/>
<reference evidence="2 3" key="1">
    <citation type="submission" date="2013-03" db="EMBL/GenBank/DDBJ databases">
        <title>The Genome Sequence of Phialophora europaea CBS 101466.</title>
        <authorList>
            <consortium name="The Broad Institute Genomics Platform"/>
            <person name="Cuomo C."/>
            <person name="de Hoog S."/>
            <person name="Gorbushina A."/>
            <person name="Walker B."/>
            <person name="Young S.K."/>
            <person name="Zeng Q."/>
            <person name="Gargeya S."/>
            <person name="Fitzgerald M."/>
            <person name="Haas B."/>
            <person name="Abouelleil A."/>
            <person name="Allen A.W."/>
            <person name="Alvarado L."/>
            <person name="Arachchi H.M."/>
            <person name="Berlin A.M."/>
            <person name="Chapman S.B."/>
            <person name="Gainer-Dewar J."/>
            <person name="Goldberg J."/>
            <person name="Griggs A."/>
            <person name="Gujja S."/>
            <person name="Hansen M."/>
            <person name="Howarth C."/>
            <person name="Imamovic A."/>
            <person name="Ireland A."/>
            <person name="Larimer J."/>
            <person name="McCowan C."/>
            <person name="Murphy C."/>
            <person name="Pearson M."/>
            <person name="Poon T.W."/>
            <person name="Priest M."/>
            <person name="Roberts A."/>
            <person name="Saif S."/>
            <person name="Shea T."/>
            <person name="Sisk P."/>
            <person name="Sykes S."/>
            <person name="Wortman J."/>
            <person name="Nusbaum C."/>
            <person name="Birren B."/>
        </authorList>
    </citation>
    <scope>NUCLEOTIDE SEQUENCE [LARGE SCALE GENOMIC DNA]</scope>
    <source>
        <strain evidence="2 3">CBS 101466</strain>
    </source>
</reference>
<dbReference type="HOGENOM" id="CLU_1660682_0_0_1"/>
<evidence type="ECO:0000256" key="1">
    <source>
        <dbReference type="SAM" id="MobiDB-lite"/>
    </source>
</evidence>
<dbReference type="EMBL" id="KB822711">
    <property type="protein sequence ID" value="ETN46337.1"/>
    <property type="molecule type" value="Genomic_DNA"/>
</dbReference>
<name>W2SCB3_CYPE1</name>
<dbReference type="GeneID" id="19967860"/>
<protein>
    <submittedName>
        <fullName evidence="2">Uncharacterized protein</fullName>
    </submittedName>
</protein>
<feature type="compositionally biased region" description="Polar residues" evidence="1">
    <location>
        <begin position="37"/>
        <end position="46"/>
    </location>
</feature>
<dbReference type="AlphaFoldDB" id="W2SCB3"/>
<evidence type="ECO:0000313" key="2">
    <source>
        <dbReference type="EMBL" id="ETN46337.1"/>
    </source>
</evidence>
<feature type="region of interest" description="Disordered" evidence="1">
    <location>
        <begin position="1"/>
        <end position="87"/>
    </location>
</feature>
<dbReference type="RefSeq" id="XP_008711049.1">
    <property type="nucleotide sequence ID" value="XM_008712827.1"/>
</dbReference>
<organism evidence="2 3">
    <name type="scientific">Cyphellophora europaea (strain CBS 101466)</name>
    <name type="common">Phialophora europaea</name>
    <dbReference type="NCBI Taxonomy" id="1220924"/>
    <lineage>
        <taxon>Eukaryota</taxon>
        <taxon>Fungi</taxon>
        <taxon>Dikarya</taxon>
        <taxon>Ascomycota</taxon>
        <taxon>Pezizomycotina</taxon>
        <taxon>Eurotiomycetes</taxon>
        <taxon>Chaetothyriomycetidae</taxon>
        <taxon>Chaetothyriales</taxon>
        <taxon>Cyphellophoraceae</taxon>
        <taxon>Cyphellophora</taxon>
    </lineage>
</organism>
<keyword evidence="3" id="KW-1185">Reference proteome</keyword>
<proteinExistence type="predicted"/>
<dbReference type="VEuPathDB" id="FungiDB:HMPREF1541_00521"/>
<gene>
    <name evidence="2" type="ORF">HMPREF1541_00521</name>
</gene>